<dbReference type="InterPro" id="IPR058982">
    <property type="entry name" value="Beta-barrel_AprE"/>
</dbReference>
<dbReference type="SUPFAM" id="SSF111369">
    <property type="entry name" value="HlyD-like secretion proteins"/>
    <property type="match status" value="1"/>
</dbReference>
<dbReference type="AlphaFoldDB" id="A0A0C1N116"/>
<evidence type="ECO:0000313" key="4">
    <source>
        <dbReference type="Proteomes" id="UP000031258"/>
    </source>
</evidence>
<dbReference type="InterPro" id="IPR050739">
    <property type="entry name" value="MFP"/>
</dbReference>
<gene>
    <name evidence="3" type="ORF">NF27_CF00050</name>
</gene>
<dbReference type="STRING" id="86105.NF27_CF00050"/>
<protein>
    <recommendedName>
        <fullName evidence="2">AprE-like beta-barrel domain-containing protein</fullName>
    </recommendedName>
</protein>
<dbReference type="Proteomes" id="UP000031258">
    <property type="component" value="Unassembled WGS sequence"/>
</dbReference>
<keyword evidence="1" id="KW-0812">Transmembrane</keyword>
<reference evidence="3 4" key="1">
    <citation type="submission" date="2014-11" db="EMBL/GenBank/DDBJ databases">
        <title>A Rickettsiales Symbiont of Amoebae With Ancient Features.</title>
        <authorList>
            <person name="Schulz F."/>
            <person name="Martijn J."/>
            <person name="Wascher F."/>
            <person name="Kostanjsek R."/>
            <person name="Ettema T.J."/>
            <person name="Horn M."/>
        </authorList>
    </citation>
    <scope>NUCLEOTIDE SEQUENCE [LARGE SCALE GENOMIC DNA]</scope>
    <source>
        <strain evidence="3 4">UWC36</strain>
    </source>
</reference>
<evidence type="ECO:0000313" key="3">
    <source>
        <dbReference type="EMBL" id="KIE06021.1"/>
    </source>
</evidence>
<feature type="transmembrane region" description="Helical" evidence="1">
    <location>
        <begin position="40"/>
        <end position="60"/>
    </location>
</feature>
<dbReference type="PANTHER" id="PTHR30386:SF28">
    <property type="entry name" value="EXPORTED PROTEIN"/>
    <property type="match status" value="1"/>
</dbReference>
<keyword evidence="4" id="KW-1185">Reference proteome</keyword>
<feature type="domain" description="AprE-like beta-barrel" evidence="2">
    <location>
        <begin position="239"/>
        <end position="326"/>
    </location>
</feature>
<accession>A0A0C1N116</accession>
<dbReference type="PANTHER" id="PTHR30386">
    <property type="entry name" value="MEMBRANE FUSION SUBUNIT OF EMRAB-TOLC MULTIDRUG EFFLUX PUMP"/>
    <property type="match status" value="1"/>
</dbReference>
<keyword evidence="1" id="KW-1133">Transmembrane helix</keyword>
<evidence type="ECO:0000256" key="1">
    <source>
        <dbReference type="SAM" id="Phobius"/>
    </source>
</evidence>
<keyword evidence="1" id="KW-0472">Membrane</keyword>
<dbReference type="Pfam" id="PF26002">
    <property type="entry name" value="Beta-barrel_AprE"/>
    <property type="match status" value="1"/>
</dbReference>
<dbReference type="Gene3D" id="1.10.287.470">
    <property type="entry name" value="Helix hairpin bin"/>
    <property type="match status" value="1"/>
</dbReference>
<proteinExistence type="predicted"/>
<dbReference type="Gene3D" id="2.40.50.100">
    <property type="match status" value="1"/>
</dbReference>
<sequence length="351" mass="39637">MMNNPNKDKQNPAETPLFRNEVLQKTKGSYQGKIIITNPISFTCWSLGIFLVTIMLIIFLSSGEYTRRQEVQGMLVPDKGLINIYAKKSGIVTNKFIQQGDTIKAGQILYYISTDQHTLAGQTLSEQQVGLLKNQIHIQENRITILEKNVARYKHLLQKKLILETDYQKVYDTYLSAKSSLNELKYRMSEINSSSNYVIRAPENGTVSVLTTMIGDRATEQTLVASIIPQGAILQGVLYVPTNAIGFIRPGQKVLLKYQAYPFQQFGLYEATVEYIDKSILSSQDIKIPINLNIPFYRVLVALKKQTVTIHGQAYPLVAGMLFEGIVLSEKRTLWQWIMSPVYNLKGGLTS</sequence>
<dbReference type="EMBL" id="JSWE01000057">
    <property type="protein sequence ID" value="KIE06021.1"/>
    <property type="molecule type" value="Genomic_DNA"/>
</dbReference>
<organism evidence="3 4">
    <name type="scientific">Candidatus Jidaibacter acanthamoebae</name>
    <dbReference type="NCBI Taxonomy" id="86105"/>
    <lineage>
        <taxon>Bacteria</taxon>
        <taxon>Pseudomonadati</taxon>
        <taxon>Pseudomonadota</taxon>
        <taxon>Alphaproteobacteria</taxon>
        <taxon>Rickettsiales</taxon>
        <taxon>Candidatus Midichloriaceae</taxon>
        <taxon>Candidatus Jidaibacter</taxon>
    </lineage>
</organism>
<comment type="caution">
    <text evidence="3">The sequence shown here is derived from an EMBL/GenBank/DDBJ whole genome shotgun (WGS) entry which is preliminary data.</text>
</comment>
<name>A0A0C1N116_9RICK</name>
<evidence type="ECO:0000259" key="2">
    <source>
        <dbReference type="Pfam" id="PF26002"/>
    </source>
</evidence>